<dbReference type="GO" id="GO:0003677">
    <property type="term" value="F:DNA binding"/>
    <property type="evidence" value="ECO:0007669"/>
    <property type="project" value="InterPro"/>
</dbReference>
<dbReference type="InterPro" id="IPR011109">
    <property type="entry name" value="DNA_bind_recombinase_dom"/>
</dbReference>
<feature type="domain" description="Recombinase" evidence="3">
    <location>
        <begin position="165"/>
        <end position="313"/>
    </location>
</feature>
<dbReference type="InterPro" id="IPR036162">
    <property type="entry name" value="Resolvase-like_N_sf"/>
</dbReference>
<accession>A0A6P1MLT8</accession>
<keyword evidence="1" id="KW-0175">Coiled coil</keyword>
<feature type="coiled-coil region" evidence="1">
    <location>
        <begin position="411"/>
        <end position="480"/>
    </location>
</feature>
<dbReference type="SMART" id="SM00857">
    <property type="entry name" value="Resolvase"/>
    <property type="match status" value="1"/>
</dbReference>
<evidence type="ECO:0000259" key="2">
    <source>
        <dbReference type="PROSITE" id="PS51736"/>
    </source>
</evidence>
<protein>
    <submittedName>
        <fullName evidence="4">Recombinase family protein</fullName>
    </submittedName>
</protein>
<proteinExistence type="predicted"/>
<dbReference type="PANTHER" id="PTHR30461:SF23">
    <property type="entry name" value="DNA RECOMBINASE-RELATED"/>
    <property type="match status" value="1"/>
</dbReference>
<evidence type="ECO:0000313" key="5">
    <source>
        <dbReference type="Proteomes" id="UP000463883"/>
    </source>
</evidence>
<dbReference type="InterPro" id="IPR038109">
    <property type="entry name" value="DNA_bind_recomb_sf"/>
</dbReference>
<dbReference type="Proteomes" id="UP000463883">
    <property type="component" value="Chromosome"/>
</dbReference>
<dbReference type="EMBL" id="CP047591">
    <property type="protein sequence ID" value="QHI73634.1"/>
    <property type="molecule type" value="Genomic_DNA"/>
</dbReference>
<reference evidence="4 5" key="1">
    <citation type="submission" date="2020-01" db="EMBL/GenBank/DDBJ databases">
        <title>Genomic analysis of Aminipila sp. CBA3637.</title>
        <authorList>
            <person name="Kim Y.B."/>
            <person name="Roh S.W."/>
        </authorList>
    </citation>
    <scope>NUCLEOTIDE SEQUENCE [LARGE SCALE GENOMIC DNA]</scope>
    <source>
        <strain evidence="4 5">CBA3637</strain>
    </source>
</reference>
<dbReference type="GO" id="GO:0000150">
    <property type="term" value="F:DNA strand exchange activity"/>
    <property type="evidence" value="ECO:0007669"/>
    <property type="project" value="InterPro"/>
</dbReference>
<dbReference type="InterPro" id="IPR006119">
    <property type="entry name" value="Resolv_N"/>
</dbReference>
<evidence type="ECO:0000313" key="4">
    <source>
        <dbReference type="EMBL" id="QHI73634.1"/>
    </source>
</evidence>
<dbReference type="SUPFAM" id="SSF53041">
    <property type="entry name" value="Resolvase-like"/>
    <property type="match status" value="1"/>
</dbReference>
<dbReference type="AlphaFoldDB" id="A0A6P1MLT8"/>
<keyword evidence="5" id="KW-1185">Reference proteome</keyword>
<dbReference type="Gene3D" id="3.40.50.1390">
    <property type="entry name" value="Resolvase, N-terminal catalytic domain"/>
    <property type="match status" value="1"/>
</dbReference>
<sequence>MTVRAVGYSRLSKEDLNKIYDDSESIKNQNNLISEYVDKQGWILQEIYSDDDFKGSDRNRPDFNRMLSDAYQNKFDVIVCKNQSRFARDIELIEKYIHGKFIEGNIRFVAIQDNIDTANMNSASKKISQLHGLTDTWYLEDLSGNISNVFDTKRKKGEYIASWALYGYLKNPENKNELIIDPVASEIVKLIFKWYIEGRGLQKIANLLNQRNIPNPLKYKKDMGMKIGAKSRITSKSYLWRGDTIGRMLENQMYMGHMVQGRLKKVSYKSKKIVSVPKDHWIIVKNTHPAIIDRETWDTVQNIRKTKVKPRRDGIVNMFNGKLRCLECSELMYAITYPKQLHGIKSKTEFNTIFRCSKKMIQSNACVSTGISMNLLELHVLSELKKFSEIYFDEKSIETQLTITDGRFENLTRLQSDKERLNKQISEGNHAIATLYMDKVRGLISEKQFSQINTQILMEIKSSEEALKQVEKELEGISFNMFQKINLSEIIERYREINKLNRNIILDLIDVIYIGRKDEKTGKRIIKILWNF</sequence>
<dbReference type="PROSITE" id="PS51737">
    <property type="entry name" value="RECOMBINASE_DNA_BIND"/>
    <property type="match status" value="1"/>
</dbReference>
<dbReference type="Pfam" id="PF07508">
    <property type="entry name" value="Recombinase"/>
    <property type="match status" value="1"/>
</dbReference>
<organism evidence="4 5">
    <name type="scientific">Aminipila terrae</name>
    <dbReference type="NCBI Taxonomy" id="2697030"/>
    <lineage>
        <taxon>Bacteria</taxon>
        <taxon>Bacillati</taxon>
        <taxon>Bacillota</taxon>
        <taxon>Clostridia</taxon>
        <taxon>Peptostreptococcales</taxon>
        <taxon>Anaerovoracaceae</taxon>
        <taxon>Aminipila</taxon>
    </lineage>
</organism>
<dbReference type="Pfam" id="PF00239">
    <property type="entry name" value="Resolvase"/>
    <property type="match status" value="1"/>
</dbReference>
<dbReference type="PANTHER" id="PTHR30461">
    <property type="entry name" value="DNA-INVERTASE FROM LAMBDOID PROPHAGE"/>
    <property type="match status" value="1"/>
</dbReference>
<dbReference type="RefSeq" id="WP_162363399.1">
    <property type="nucleotide sequence ID" value="NZ_CP047591.1"/>
</dbReference>
<name>A0A6P1MLT8_9FIRM</name>
<evidence type="ECO:0000256" key="1">
    <source>
        <dbReference type="SAM" id="Coils"/>
    </source>
</evidence>
<dbReference type="PROSITE" id="PS51736">
    <property type="entry name" value="RECOMBINASES_3"/>
    <property type="match status" value="1"/>
</dbReference>
<dbReference type="Gene3D" id="3.90.1750.20">
    <property type="entry name" value="Putative Large Serine Recombinase, Chain B, Domain 2"/>
    <property type="match status" value="1"/>
</dbReference>
<feature type="domain" description="Resolvase/invertase-type recombinase catalytic" evidence="2">
    <location>
        <begin position="4"/>
        <end position="157"/>
    </location>
</feature>
<dbReference type="KEGG" id="amic:Ami3637_15745"/>
<dbReference type="InterPro" id="IPR050639">
    <property type="entry name" value="SSR_resolvase"/>
</dbReference>
<gene>
    <name evidence="4" type="ORF">Ami3637_15745</name>
</gene>
<evidence type="ECO:0000259" key="3">
    <source>
        <dbReference type="PROSITE" id="PS51737"/>
    </source>
</evidence>